<name>A0A8F3HNB2_9CAUD</name>
<protein>
    <submittedName>
        <fullName evidence="1">Uncharacterized protein</fullName>
    </submittedName>
</protein>
<accession>A0A8F3HNB2</accession>
<dbReference type="Proteomes" id="UP000693883">
    <property type="component" value="Segment"/>
</dbReference>
<organism evidence="1 2">
    <name type="scientific">Escherichia phage vB_EcoP_SU7</name>
    <dbReference type="NCBI Taxonomy" id="2849626"/>
    <lineage>
        <taxon>Viruses</taxon>
        <taxon>Duplodnaviria</taxon>
        <taxon>Heunggongvirae</taxon>
        <taxon>Uroviricota</taxon>
        <taxon>Caudoviricetes</taxon>
        <taxon>Mktvariviridae</taxon>
        <taxon>Gordonclarkvirinae</taxon>
        <taxon>Suseptimavirus</taxon>
        <taxon>Suseptimavirus SU7</taxon>
    </lineage>
</organism>
<evidence type="ECO:0000313" key="1">
    <source>
        <dbReference type="EMBL" id="QWY14155.1"/>
    </source>
</evidence>
<proteinExistence type="predicted"/>
<keyword evidence="2" id="KW-1185">Reference proteome</keyword>
<gene>
    <name evidence="1" type="ORF">SU7_39</name>
</gene>
<sequence length="67" mass="7665">MSNIYVVQSAPHINDYKYQVIADRHELLTFVDLMALKEEVDKLVSDEQSRLLQESLSGDYICDGCTI</sequence>
<reference evidence="1 2" key="1">
    <citation type="submission" date="2021-06" db="EMBL/GenBank/DDBJ databases">
        <title>Complete genome sequence of vB_EcoP_SU7, a Podoviridae coliphage with C3 morphotype.</title>
        <authorList>
            <person name="Koonjan S."/>
            <person name="Cooper C.J."/>
            <person name="Nilsson A.S."/>
        </authorList>
    </citation>
    <scope>NUCLEOTIDE SEQUENCE [LARGE SCALE GENOMIC DNA]</scope>
</reference>
<dbReference type="EMBL" id="MZ342906">
    <property type="protein sequence ID" value="QWY14155.1"/>
    <property type="molecule type" value="Genomic_DNA"/>
</dbReference>
<evidence type="ECO:0000313" key="2">
    <source>
        <dbReference type="Proteomes" id="UP000693883"/>
    </source>
</evidence>